<feature type="transmembrane region" description="Helical" evidence="6">
    <location>
        <begin position="171"/>
        <end position="189"/>
    </location>
</feature>
<keyword evidence="3 6" id="KW-1133">Transmembrane helix</keyword>
<feature type="transmembrane region" description="Helical" evidence="6">
    <location>
        <begin position="261"/>
        <end position="284"/>
    </location>
</feature>
<dbReference type="InterPro" id="IPR005821">
    <property type="entry name" value="Ion_trans_dom"/>
</dbReference>
<comment type="caution">
    <text evidence="8">The sequence shown here is derived from an EMBL/GenBank/DDBJ whole genome shotgun (WGS) entry which is preliminary data.</text>
</comment>
<evidence type="ECO:0000256" key="2">
    <source>
        <dbReference type="ARBA" id="ARBA00022692"/>
    </source>
</evidence>
<evidence type="ECO:0000259" key="7">
    <source>
        <dbReference type="Pfam" id="PF00520"/>
    </source>
</evidence>
<dbReference type="PANTHER" id="PTHR47077">
    <property type="entry name" value="ION_TRANS DOMAIN-CONTAINING PROTEIN"/>
    <property type="match status" value="1"/>
</dbReference>
<dbReference type="SUPFAM" id="SSF81324">
    <property type="entry name" value="Voltage-gated potassium channels"/>
    <property type="match status" value="1"/>
</dbReference>
<dbReference type="Gene3D" id="1.10.287.70">
    <property type="match status" value="1"/>
</dbReference>
<feature type="compositionally biased region" description="Acidic residues" evidence="5">
    <location>
        <begin position="454"/>
        <end position="476"/>
    </location>
</feature>
<organism evidence="8 9">
    <name type="scientific">Polyrhizophydium stewartii</name>
    <dbReference type="NCBI Taxonomy" id="2732419"/>
    <lineage>
        <taxon>Eukaryota</taxon>
        <taxon>Fungi</taxon>
        <taxon>Fungi incertae sedis</taxon>
        <taxon>Chytridiomycota</taxon>
        <taxon>Chytridiomycota incertae sedis</taxon>
        <taxon>Chytridiomycetes</taxon>
        <taxon>Rhizophydiales</taxon>
        <taxon>Rhizophydiales incertae sedis</taxon>
        <taxon>Polyrhizophydium</taxon>
    </lineage>
</organism>
<dbReference type="EMBL" id="JADGIZ020000028">
    <property type="protein sequence ID" value="KAL2914925.1"/>
    <property type="molecule type" value="Genomic_DNA"/>
</dbReference>
<dbReference type="Pfam" id="PF00520">
    <property type="entry name" value="Ion_trans"/>
    <property type="match status" value="1"/>
</dbReference>
<feature type="domain" description="Ion transport" evidence="7">
    <location>
        <begin position="133"/>
        <end position="352"/>
    </location>
</feature>
<accession>A0ABR4N603</accession>
<keyword evidence="4 6" id="KW-0472">Membrane</keyword>
<keyword evidence="9" id="KW-1185">Reference proteome</keyword>
<evidence type="ECO:0000313" key="8">
    <source>
        <dbReference type="EMBL" id="KAL2914925.1"/>
    </source>
</evidence>
<dbReference type="Proteomes" id="UP001527925">
    <property type="component" value="Unassembled WGS sequence"/>
</dbReference>
<evidence type="ECO:0000256" key="6">
    <source>
        <dbReference type="SAM" id="Phobius"/>
    </source>
</evidence>
<dbReference type="Gene3D" id="1.20.120.350">
    <property type="entry name" value="Voltage-gated potassium channels. Chain C"/>
    <property type="match status" value="1"/>
</dbReference>
<dbReference type="InterPro" id="IPR027359">
    <property type="entry name" value="Volt_channel_dom_sf"/>
</dbReference>
<evidence type="ECO:0000256" key="3">
    <source>
        <dbReference type="ARBA" id="ARBA00022989"/>
    </source>
</evidence>
<feature type="transmembrane region" description="Helical" evidence="6">
    <location>
        <begin position="133"/>
        <end position="151"/>
    </location>
</feature>
<feature type="compositionally biased region" description="Basic and acidic residues" evidence="5">
    <location>
        <begin position="492"/>
        <end position="506"/>
    </location>
</feature>
<evidence type="ECO:0000313" key="9">
    <source>
        <dbReference type="Proteomes" id="UP001527925"/>
    </source>
</evidence>
<feature type="transmembrane region" description="Helical" evidence="6">
    <location>
        <begin position="291"/>
        <end position="310"/>
    </location>
</feature>
<dbReference type="PANTHER" id="PTHR47077:SF1">
    <property type="entry name" value="CATION CHANNEL SPERM-ASSOCIATED PROTEIN 4"/>
    <property type="match status" value="1"/>
</dbReference>
<proteinExistence type="predicted"/>
<feature type="transmembrane region" description="Helical" evidence="6">
    <location>
        <begin position="322"/>
        <end position="347"/>
    </location>
</feature>
<keyword evidence="2 6" id="KW-0812">Transmembrane</keyword>
<name>A0ABR4N603_9FUNG</name>
<gene>
    <name evidence="8" type="primary">CATSPER4</name>
    <name evidence="8" type="ORF">HK105_205468</name>
</gene>
<evidence type="ECO:0000256" key="1">
    <source>
        <dbReference type="ARBA" id="ARBA00004141"/>
    </source>
</evidence>
<comment type="subcellular location">
    <subcellularLocation>
        <location evidence="1">Membrane</location>
        <topology evidence="1">Multi-pass membrane protein</topology>
    </subcellularLocation>
</comment>
<sequence length="506" mass="56394">MDRRGTVLVKGGLDVELVSAAFVVPGVTSTAIRVSTPQAPRRGSAVGDNFGLGASASPGVRQIRLPTDIPPPDAAPEGIVSSQDNTDSYNKNVTKAEQQTVNFNEVAETDNGELLETRVKCDLSSAVSEGDTFRVVMLGVVFVNAIFIAIQTDLELVVSVNFYTGINWFEHINHIFLGIYIMEIVFRLYNGLAKFWRNWWNIFDLALVIIQLTEPTNLVLSHIGILRLIRVVRPFKSHRTAPFLAGVQMVVQTIVDSAADMLNITVLLIIITYIWAVVGVSLFGTVDPLDFGTLGAAFYTLFVTLTPIGWMEVFDELDAAAIYFASFIVIGALVFMKIIVAVVVANLEEAYKMLSIQEKARHRRLKSIRAIATASEGSTRRVTNMPTRNHGVWKSQLPYELPNFDNVSKERLEKYLTVLSVIEENMAEYMRLKEELRKLQIELKQANQKHETPEIDDDAADAADADADADEFDEKDPDFHGDVLTRLMRQRKANDRRASTNAALRE</sequence>
<feature type="region of interest" description="Disordered" evidence="5">
    <location>
        <begin position="446"/>
        <end position="506"/>
    </location>
</feature>
<evidence type="ECO:0000256" key="5">
    <source>
        <dbReference type="SAM" id="MobiDB-lite"/>
    </source>
</evidence>
<protein>
    <submittedName>
        <fullName evidence="8">Cation channel sperm-associated protein 4</fullName>
    </submittedName>
</protein>
<dbReference type="InterPro" id="IPR028744">
    <property type="entry name" value="CatSper4"/>
</dbReference>
<reference evidence="8 9" key="1">
    <citation type="submission" date="2023-09" db="EMBL/GenBank/DDBJ databases">
        <title>Pangenome analysis of Batrachochytrium dendrobatidis and related Chytrids.</title>
        <authorList>
            <person name="Yacoub M.N."/>
            <person name="Stajich J.E."/>
            <person name="James T.Y."/>
        </authorList>
    </citation>
    <scope>NUCLEOTIDE SEQUENCE [LARGE SCALE GENOMIC DNA]</scope>
    <source>
        <strain evidence="8 9">JEL0888</strain>
    </source>
</reference>
<evidence type="ECO:0000256" key="4">
    <source>
        <dbReference type="ARBA" id="ARBA00023136"/>
    </source>
</evidence>